<name>A0AAD6Q0Z9_9ROSI</name>
<dbReference type="EMBL" id="JAQIZT010000014">
    <property type="protein sequence ID" value="KAJ6973775.1"/>
    <property type="molecule type" value="Genomic_DNA"/>
</dbReference>
<gene>
    <name evidence="1" type="ORF">NC653_033950</name>
</gene>
<accession>A0AAD6Q0Z9</accession>
<comment type="caution">
    <text evidence="1">The sequence shown here is derived from an EMBL/GenBank/DDBJ whole genome shotgun (WGS) entry which is preliminary data.</text>
</comment>
<evidence type="ECO:0000313" key="2">
    <source>
        <dbReference type="Proteomes" id="UP001164929"/>
    </source>
</evidence>
<sequence>MAIRSFLSPYSAAYSSPINHIRVQMKFPCGKGSNLVPFPRINQDCQPMTQQELAEKPYCLGEAPRDYYVIYQLLEGSIGLERKMAGVLTFFSVLKDLLGLNYKKRKAEVQDFLK</sequence>
<organism evidence="1 2">
    <name type="scientific">Populus alba x Populus x berolinensis</name>
    <dbReference type="NCBI Taxonomy" id="444605"/>
    <lineage>
        <taxon>Eukaryota</taxon>
        <taxon>Viridiplantae</taxon>
        <taxon>Streptophyta</taxon>
        <taxon>Embryophyta</taxon>
        <taxon>Tracheophyta</taxon>
        <taxon>Spermatophyta</taxon>
        <taxon>Magnoliopsida</taxon>
        <taxon>eudicotyledons</taxon>
        <taxon>Gunneridae</taxon>
        <taxon>Pentapetalae</taxon>
        <taxon>rosids</taxon>
        <taxon>fabids</taxon>
        <taxon>Malpighiales</taxon>
        <taxon>Salicaceae</taxon>
        <taxon>Saliceae</taxon>
        <taxon>Populus</taxon>
    </lineage>
</organism>
<proteinExistence type="predicted"/>
<dbReference type="Proteomes" id="UP001164929">
    <property type="component" value="Chromosome 14"/>
</dbReference>
<keyword evidence="2" id="KW-1185">Reference proteome</keyword>
<evidence type="ECO:0000313" key="1">
    <source>
        <dbReference type="EMBL" id="KAJ6973775.1"/>
    </source>
</evidence>
<dbReference type="AlphaFoldDB" id="A0AAD6Q0Z9"/>
<reference evidence="1" key="1">
    <citation type="journal article" date="2023" name="Mol. Ecol. Resour.">
        <title>Chromosome-level genome assembly of a triploid poplar Populus alba 'Berolinensis'.</title>
        <authorList>
            <person name="Chen S."/>
            <person name="Yu Y."/>
            <person name="Wang X."/>
            <person name="Wang S."/>
            <person name="Zhang T."/>
            <person name="Zhou Y."/>
            <person name="He R."/>
            <person name="Meng N."/>
            <person name="Wang Y."/>
            <person name="Liu W."/>
            <person name="Liu Z."/>
            <person name="Liu J."/>
            <person name="Guo Q."/>
            <person name="Huang H."/>
            <person name="Sederoff R.R."/>
            <person name="Wang G."/>
            <person name="Qu G."/>
            <person name="Chen S."/>
        </authorList>
    </citation>
    <scope>NUCLEOTIDE SEQUENCE</scope>
    <source>
        <strain evidence="1">SC-2020</strain>
    </source>
</reference>
<protein>
    <submittedName>
        <fullName evidence="1">Uncharacterized protein</fullName>
    </submittedName>
</protein>